<proteinExistence type="predicted"/>
<evidence type="ECO:0000256" key="1">
    <source>
        <dbReference type="SAM" id="SignalP"/>
    </source>
</evidence>
<sequence length="404" mass="43565">MLTKTKAAIVTTLFLSLGAQADTILNVATAGDQNMVDYVKTWLGPKFEAAHPGVKVRVIGTGPGDAGSNKISEKLTAQQESGAQQWDIDVAVVHQKAGGEQVAKGLLQKYRQDIQTGGMVSSPSATQALGVNVDGYVMPMFLSQTAIAWNSDLVTTPPASYDELVAWTQKHPQAFGYNGIKNGMSGVSFVVGWIYAYGTDAQRLSAGPYDKSVEKGWQQAYEKLKAFNKNVTFTPGNAGTLDMLSRGEIAMGPVWVDMFYSWKDQGKLPPSIKLALLAPGMPGQPMYYVIPAKAANPQLARDFIALATSPEVQAQGIVKQFNWYPGIDAGQVKPKLDAATWQKLFAEISPEALAKYGKASQSPPTLTISKRVTKARWLIKPFSSPGRHPGRLLVLTPGLLCPVH</sequence>
<dbReference type="Proteomes" id="UP000507695">
    <property type="component" value="Unassembled WGS sequence"/>
</dbReference>
<dbReference type="PANTHER" id="PTHR42779:SF1">
    <property type="entry name" value="PROTEIN YNJB"/>
    <property type="match status" value="1"/>
</dbReference>
<evidence type="ECO:0000313" key="2">
    <source>
        <dbReference type="EMBL" id="VTM49468.1"/>
    </source>
</evidence>
<dbReference type="GO" id="GO:0030288">
    <property type="term" value="C:outer membrane-bounded periplasmic space"/>
    <property type="evidence" value="ECO:0007669"/>
    <property type="project" value="UniProtKB-ARBA"/>
</dbReference>
<name>A0A4P0XJ86_KLEPN</name>
<dbReference type="Pfam" id="PF13416">
    <property type="entry name" value="SBP_bac_8"/>
    <property type="match status" value="1"/>
</dbReference>
<feature type="signal peptide" evidence="1">
    <location>
        <begin position="1"/>
        <end position="21"/>
    </location>
</feature>
<reference evidence="2" key="1">
    <citation type="submission" date="2019-04" db="EMBL/GenBank/DDBJ databases">
        <authorList>
            <consortium name="Pathogen Informatics"/>
        </authorList>
    </citation>
    <scope>NUCLEOTIDE SEQUENCE</scope>
    <source>
        <strain evidence="2">NCTC9183</strain>
    </source>
</reference>
<feature type="chain" id="PRO_5026336282" evidence="1">
    <location>
        <begin position="22"/>
        <end position="404"/>
    </location>
</feature>
<dbReference type="EMBL" id="CABDVL010000003">
    <property type="protein sequence ID" value="VTM49468.1"/>
    <property type="molecule type" value="Genomic_DNA"/>
</dbReference>
<dbReference type="SUPFAM" id="SSF53850">
    <property type="entry name" value="Periplasmic binding protein-like II"/>
    <property type="match status" value="1"/>
</dbReference>
<dbReference type="InterPro" id="IPR006059">
    <property type="entry name" value="SBP"/>
</dbReference>
<dbReference type="Gene3D" id="3.40.190.10">
    <property type="entry name" value="Periplasmic binding protein-like II"/>
    <property type="match status" value="1"/>
</dbReference>
<dbReference type="AlphaFoldDB" id="A0A4P0XJ86"/>
<accession>A0A4P0XJ86</accession>
<organism evidence="2">
    <name type="scientific">Klebsiella pneumoniae</name>
    <dbReference type="NCBI Taxonomy" id="573"/>
    <lineage>
        <taxon>Bacteria</taxon>
        <taxon>Pseudomonadati</taxon>
        <taxon>Pseudomonadota</taxon>
        <taxon>Gammaproteobacteria</taxon>
        <taxon>Enterobacterales</taxon>
        <taxon>Enterobacteriaceae</taxon>
        <taxon>Klebsiella/Raoultella group</taxon>
        <taxon>Klebsiella</taxon>
        <taxon>Klebsiella pneumoniae complex</taxon>
    </lineage>
</organism>
<gene>
    <name evidence="2" type="ORF">NCTC9183_00900</name>
</gene>
<keyword evidence="1" id="KW-0732">Signal</keyword>
<protein>
    <submittedName>
        <fullName evidence="2">Periplasmic maltose-binding protein</fullName>
    </submittedName>
</protein>
<dbReference type="PANTHER" id="PTHR42779">
    <property type="entry name" value="PROTEIN YNJB"/>
    <property type="match status" value="1"/>
</dbReference>